<sequence>MTVQTKSPQTAAQATTSKWITAAQTAANRIPPLWPLKHFVAVNPFLNMTGESFAQVAARMAKAVPGGMLINRSFFRGKYVDGQITEASLEQAIAALESTGQLVLDEGDTAPTLHELEAWLYSAEPTSPHIGTFADTIDRIHQSRWAATITEEISRWMGAYLDEGQAIWTQPWQGQSLFSAWLEAASIDRNAELAGLHHFRKFVQALPQDPLAAIEKLADLADTKVEGAEDWFHRELLSVGGWASCLEYRKREGISQDGAIALLAIRLAYDVALLQQFDTPTLRAYWRKQVLVRDAQADRRLLLHLVWQEALELTHADSLLATLKSTTETPAAPTTRASAQLVFCIDVRSEPMRRAIEKHDSTIETMGYAGFFGMPIAKRAFGSQHGTTHCPVIVQPPYEVCEAPADNEQTELEKVHNKRSLGGVFKSFKDSAVSCFSFVEAGGLNYSWPLLRDGFLRKAPNHHSDLAPRTDLQHESCGIPQADQPELAKGLVRALNLDAHSARLVVLCGHGASTKNNPYDSGLQCGACGGHSGDFNAKLAAQIMNDPAVRESLAADGMALPEDTLFLAGRHDTTTDTITLFDPDQIPASHRDDVARLEQSLATACNHAQVARAPQLGITETDPAKVAAALAERTDDWSQVRPEWGLAGNGAFIIAHRDTNKHHDLGGRAFLHHYESENDPQGAVLQAILGGPMVVGSWINLQYYASTANHQVFGSGNKVLHNVNGTHGVQLGNGGDLKSGLPLQSIHDGTNWVHEPVTLKVFVDAPADKVRAALDSQPTAKELVDNHWLRLYAADLEGGWTQL</sequence>
<dbReference type="PANTHER" id="PTHR38344:SF1">
    <property type="entry name" value="INORGANIC CARBON TRANSPORTER SUBUNIT DABA-RELATED"/>
    <property type="match status" value="1"/>
</dbReference>
<feature type="binding site" evidence="6">
    <location>
        <position position="510"/>
    </location>
    <ligand>
        <name>Zn(2+)</name>
        <dbReference type="ChEBI" id="CHEBI:29105"/>
    </ligand>
</feature>
<dbReference type="GO" id="GO:0005886">
    <property type="term" value="C:plasma membrane"/>
    <property type="evidence" value="ECO:0007669"/>
    <property type="project" value="UniProtKB-SubCell"/>
</dbReference>
<dbReference type="Pfam" id="PF10070">
    <property type="entry name" value="DabA"/>
    <property type="match status" value="1"/>
</dbReference>
<dbReference type="Proteomes" id="UP000475117">
    <property type="component" value="Chromosome"/>
</dbReference>
<proteinExistence type="inferred from homology"/>
<feature type="binding site" evidence="6">
    <location>
        <position position="525"/>
    </location>
    <ligand>
        <name>Zn(2+)</name>
        <dbReference type="ChEBI" id="CHEBI:29105"/>
    </ligand>
</feature>
<dbReference type="GO" id="GO:0008270">
    <property type="term" value="F:zinc ion binding"/>
    <property type="evidence" value="ECO:0007669"/>
    <property type="project" value="UniProtKB-UniRule"/>
</dbReference>
<accession>A0A6B3L3B0</accession>
<dbReference type="RefSeq" id="WP_164363177.1">
    <property type="nucleotide sequence ID" value="NZ_CP066776.1"/>
</dbReference>
<comment type="subcellular location">
    <subcellularLocation>
        <location evidence="6">Cell membrane</location>
        <topology evidence="6">Peripheral membrane protein</topology>
    </subcellularLocation>
</comment>
<feature type="binding site" evidence="6">
    <location>
        <position position="346"/>
    </location>
    <ligand>
        <name>Zn(2+)</name>
        <dbReference type="ChEBI" id="CHEBI:29105"/>
    </ligand>
</feature>
<comment type="cofactor">
    <cofactor evidence="6">
        <name>Zn(2+)</name>
        <dbReference type="ChEBI" id="CHEBI:29105"/>
    </cofactor>
</comment>
<evidence type="ECO:0000256" key="4">
    <source>
        <dbReference type="ARBA" id="ARBA00022833"/>
    </source>
</evidence>
<gene>
    <name evidence="6" type="primary">dabA</name>
    <name evidence="7" type="ORF">G3M56_002970</name>
</gene>
<keyword evidence="5 6" id="KW-0472">Membrane</keyword>
<dbReference type="InterPro" id="IPR018752">
    <property type="entry name" value="DabA"/>
</dbReference>
<dbReference type="PANTHER" id="PTHR38344">
    <property type="entry name" value="UPF0753 PROTEIN AQ_863"/>
    <property type="match status" value="1"/>
</dbReference>
<dbReference type="AlphaFoldDB" id="A0A6B3L3B0"/>
<keyword evidence="3 6" id="KW-0479">Metal-binding</keyword>
<organism evidence="7 8">
    <name type="scientific">Sulfuriroseicoccus oceanibius</name>
    <dbReference type="NCBI Taxonomy" id="2707525"/>
    <lineage>
        <taxon>Bacteria</taxon>
        <taxon>Pseudomonadati</taxon>
        <taxon>Verrucomicrobiota</taxon>
        <taxon>Verrucomicrobiia</taxon>
        <taxon>Verrucomicrobiales</taxon>
        <taxon>Verrucomicrobiaceae</taxon>
        <taxon>Sulfuriroseicoccus</taxon>
    </lineage>
</organism>
<evidence type="ECO:0000313" key="7">
    <source>
        <dbReference type="EMBL" id="QQL45566.1"/>
    </source>
</evidence>
<evidence type="ECO:0000256" key="2">
    <source>
        <dbReference type="ARBA" id="ARBA00022475"/>
    </source>
</evidence>
<protein>
    <recommendedName>
        <fullName evidence="6">Probable inorganic carbon transporter subunit DabA</fullName>
    </recommendedName>
</protein>
<evidence type="ECO:0000256" key="5">
    <source>
        <dbReference type="ARBA" id="ARBA00023136"/>
    </source>
</evidence>
<comment type="similarity">
    <text evidence="6">Belongs to the inorganic carbon transporter (TC 9.A.2) DabA family.</text>
</comment>
<evidence type="ECO:0000256" key="6">
    <source>
        <dbReference type="HAMAP-Rule" id="MF_01871"/>
    </source>
</evidence>
<evidence type="ECO:0000256" key="3">
    <source>
        <dbReference type="ARBA" id="ARBA00022723"/>
    </source>
</evidence>
<keyword evidence="8" id="KW-1185">Reference proteome</keyword>
<reference evidence="7 8" key="1">
    <citation type="submission" date="2020-12" db="EMBL/GenBank/DDBJ databases">
        <title>Sulforoseuscoccus oceanibium gen. nov., sp. nov., a representative of the phylum Verrucomicrobia with special cytoplasmic membrane, and proposal of Sulforoseuscoccusaceae fam. nov.</title>
        <authorList>
            <person name="Xi F."/>
        </authorList>
    </citation>
    <scope>NUCLEOTIDE SEQUENCE [LARGE SCALE GENOMIC DNA]</scope>
    <source>
        <strain evidence="7 8">T37</strain>
    </source>
</reference>
<keyword evidence="4 6" id="KW-0862">Zinc</keyword>
<comment type="subunit">
    <text evidence="6">Forms a complex with DabB.</text>
</comment>
<comment type="function">
    <text evidence="6">Part of an energy-coupled inorganic carbon pump.</text>
</comment>
<dbReference type="KEGG" id="soa:G3M56_002970"/>
<dbReference type="HAMAP" id="MF_01871">
    <property type="entry name" value="DabA"/>
    <property type="match status" value="1"/>
</dbReference>
<keyword evidence="1 6" id="KW-0813">Transport</keyword>
<feature type="binding site" evidence="6">
    <location>
        <position position="344"/>
    </location>
    <ligand>
        <name>Zn(2+)</name>
        <dbReference type="ChEBI" id="CHEBI:29105"/>
    </ligand>
</feature>
<dbReference type="EMBL" id="CP066776">
    <property type="protein sequence ID" value="QQL45566.1"/>
    <property type="molecule type" value="Genomic_DNA"/>
</dbReference>
<evidence type="ECO:0000313" key="8">
    <source>
        <dbReference type="Proteomes" id="UP000475117"/>
    </source>
</evidence>
<keyword evidence="2 6" id="KW-1003">Cell membrane</keyword>
<name>A0A6B3L3B0_9BACT</name>
<evidence type="ECO:0000256" key="1">
    <source>
        <dbReference type="ARBA" id="ARBA00022448"/>
    </source>
</evidence>